<dbReference type="Pfam" id="PF13091">
    <property type="entry name" value="PLDc_2"/>
    <property type="match status" value="1"/>
</dbReference>
<dbReference type="SUPFAM" id="SSF56024">
    <property type="entry name" value="Phospholipase D/nuclease"/>
    <property type="match status" value="1"/>
</dbReference>
<organism evidence="2 3">
    <name type="scientific">Providencia stuartii ATCC 25827</name>
    <dbReference type="NCBI Taxonomy" id="471874"/>
    <lineage>
        <taxon>Bacteria</taxon>
        <taxon>Pseudomonadati</taxon>
        <taxon>Pseudomonadota</taxon>
        <taxon>Gammaproteobacteria</taxon>
        <taxon>Enterobacterales</taxon>
        <taxon>Morganellaceae</taxon>
        <taxon>Providencia</taxon>
    </lineage>
</organism>
<dbReference type="Gene3D" id="3.30.870.10">
    <property type="entry name" value="Endonuclease Chain A"/>
    <property type="match status" value="1"/>
</dbReference>
<comment type="caution">
    <text evidence="2">The sequence shown here is derived from an EMBL/GenBank/DDBJ whole genome shotgun (WGS) entry which is preliminary data.</text>
</comment>
<dbReference type="CDD" id="cd09117">
    <property type="entry name" value="PLDc_Bfil_DEXD_like"/>
    <property type="match status" value="1"/>
</dbReference>
<proteinExistence type="predicted"/>
<sequence length="377" mass="44117">MISCYKYISFGVAWATSKTDLYELLLSHKNKIKIGVIGTHFYQTHPDVLDDFCMSKKVKFILQPNGVFHPKIYLFWNDEYDWSVVIGSANFTYGAMEKNTELCVLIQQDDSNYELEYFVGLISNYEKNAQSITVNEAKRYRNIWNVRSRSLMKIAEVYNKSKNTNILHSKVLTMDWNELYKEIQNDPYHGFKDRINLLKKINYYFEGNVHFSNMDVGVRCGIAGLRSEEIKNWAWFGSMIGAGKYYNAINSNNINISNALDEISLSGTITRDSYLEYVELFKRAFPEGRDGVGIATRLLSMKRPDQFICYNEQNKKGLAEEFCLSKRNLNYEEYWDLIIERIMVTPWWNSEWPSSGIERSAWQGRVAMLDVLFYKEK</sequence>
<reference evidence="3" key="2">
    <citation type="submission" date="2008-04" db="EMBL/GenBank/DDBJ databases">
        <title>Draft genome sequence of Providencia stuartii(ATCC 25827).</title>
        <authorList>
            <person name="Sudarsanam P."/>
            <person name="Ley R."/>
            <person name="Guruge J."/>
            <person name="Turnbaugh P.J."/>
            <person name="Mahowald M."/>
            <person name="Liep D."/>
            <person name="Gordon J."/>
        </authorList>
    </citation>
    <scope>NUCLEOTIDE SEQUENCE [LARGE SCALE GENOMIC DNA]</scope>
    <source>
        <strain evidence="3">ATCC 25827</strain>
    </source>
</reference>
<dbReference type="InterPro" id="IPR025202">
    <property type="entry name" value="PLD-like_dom"/>
</dbReference>
<evidence type="ECO:0000313" key="3">
    <source>
        <dbReference type="Proteomes" id="UP000004506"/>
    </source>
</evidence>
<dbReference type="Proteomes" id="UP000004506">
    <property type="component" value="Unassembled WGS sequence"/>
</dbReference>
<reference evidence="2 3" key="3">
    <citation type="submission" date="2008-05" db="EMBL/GenBank/DDBJ databases">
        <authorList>
            <person name="Fulton L."/>
            <person name="Clifton S."/>
            <person name="Fulton B."/>
            <person name="Xu J."/>
            <person name="Minx P."/>
            <person name="Pepin K.H."/>
            <person name="Johnson M."/>
            <person name="Thiruvilangam P."/>
            <person name="Bhonagiri V."/>
            <person name="Nash W.E."/>
            <person name="Mardis E.R."/>
            <person name="Wilson R.K."/>
        </authorList>
    </citation>
    <scope>NUCLEOTIDE SEQUENCE [LARGE SCALE GENOMIC DNA]</scope>
    <source>
        <strain evidence="2 3">ATCC 25827</strain>
    </source>
</reference>
<gene>
    <name evidence="2" type="ORF">PROSTU_02558</name>
</gene>
<evidence type="ECO:0000313" key="2">
    <source>
        <dbReference type="EMBL" id="EDU59369.1"/>
    </source>
</evidence>
<feature type="domain" description="Phospholipase D-like" evidence="1">
    <location>
        <begin position="47"/>
        <end position="116"/>
    </location>
</feature>
<dbReference type="EMBL" id="ABJD02000101">
    <property type="protein sequence ID" value="EDU59369.1"/>
    <property type="molecule type" value="Genomic_DNA"/>
</dbReference>
<name>A0AA87CQT3_PROST</name>
<dbReference type="AlphaFoldDB" id="A0AA87CQT3"/>
<evidence type="ECO:0000259" key="1">
    <source>
        <dbReference type="Pfam" id="PF13091"/>
    </source>
</evidence>
<protein>
    <recommendedName>
        <fullName evidence="1">Phospholipase D-like domain-containing protein</fullName>
    </recommendedName>
</protein>
<reference evidence="3" key="1">
    <citation type="submission" date="2008-04" db="EMBL/GenBank/DDBJ databases">
        <title>Draft genome sequence of Providencia stuartii (ATCC 25827).</title>
        <authorList>
            <person name="Sudarsanam P."/>
            <person name="Ley R."/>
            <person name="Guruge J."/>
            <person name="Turnbaugh P.J."/>
            <person name="Mahowald M."/>
            <person name="Liep D."/>
            <person name="Gordon J."/>
        </authorList>
    </citation>
    <scope>NUCLEOTIDE SEQUENCE [LARGE SCALE GENOMIC DNA]</scope>
    <source>
        <strain evidence="3">ATCC 25827</strain>
    </source>
</reference>
<accession>A0AA87CQT3</accession>